<evidence type="ECO:0000259" key="3">
    <source>
        <dbReference type="PROSITE" id="PS50940"/>
    </source>
</evidence>
<dbReference type="SUPFAM" id="SSF57625">
    <property type="entry name" value="Invertebrate chitin-binding proteins"/>
    <property type="match status" value="1"/>
</dbReference>
<feature type="compositionally biased region" description="Polar residues" evidence="1">
    <location>
        <begin position="85"/>
        <end position="101"/>
    </location>
</feature>
<protein>
    <recommendedName>
        <fullName evidence="3">Chitin-binding type-2 domain-containing protein</fullName>
    </recommendedName>
</protein>
<feature type="compositionally biased region" description="Polar residues" evidence="1">
    <location>
        <begin position="306"/>
        <end position="324"/>
    </location>
</feature>
<accession>T1JYU5</accession>
<evidence type="ECO:0000256" key="2">
    <source>
        <dbReference type="SAM" id="SignalP"/>
    </source>
</evidence>
<organism evidence="4 5">
    <name type="scientific">Tetranychus urticae</name>
    <name type="common">Two-spotted spider mite</name>
    <dbReference type="NCBI Taxonomy" id="32264"/>
    <lineage>
        <taxon>Eukaryota</taxon>
        <taxon>Metazoa</taxon>
        <taxon>Ecdysozoa</taxon>
        <taxon>Arthropoda</taxon>
        <taxon>Chelicerata</taxon>
        <taxon>Arachnida</taxon>
        <taxon>Acari</taxon>
        <taxon>Acariformes</taxon>
        <taxon>Trombidiformes</taxon>
        <taxon>Prostigmata</taxon>
        <taxon>Eleutherengona</taxon>
        <taxon>Raphignathae</taxon>
        <taxon>Tetranychoidea</taxon>
        <taxon>Tetranychidae</taxon>
        <taxon>Tetranychus</taxon>
    </lineage>
</organism>
<feature type="domain" description="Chitin-binding type-2" evidence="3">
    <location>
        <begin position="347"/>
        <end position="406"/>
    </location>
</feature>
<feature type="chain" id="PRO_5004590992" description="Chitin-binding type-2 domain-containing protein" evidence="2">
    <location>
        <begin position="20"/>
        <end position="453"/>
    </location>
</feature>
<proteinExistence type="predicted"/>
<dbReference type="eggNOG" id="ENOG502S2FX">
    <property type="taxonomic scope" value="Eukaryota"/>
</dbReference>
<dbReference type="Proteomes" id="UP000015104">
    <property type="component" value="Unassembled WGS sequence"/>
</dbReference>
<dbReference type="EnsemblMetazoa" id="tetur03g01610.1">
    <property type="protein sequence ID" value="tetur03g01610.1"/>
    <property type="gene ID" value="tetur03g01610"/>
</dbReference>
<dbReference type="OrthoDB" id="6514762at2759"/>
<sequence>MYFHPLVAVLALLSFKVDGLSVDNRESNSFNASSVGPLEDSTTVIATSPKSWKILKIQPKVDIETSTELEKGESQVDSVDKSKYNKSTLANQGSSKDKLSSWNSRWSKLPIRPPKLRFGDKPIPTKSRRIAYGSVVRTRSLDKSEARLVPMEYKNSSKSSTQDILQLSSSEKFSSSLRLTRFNVDSSDSKSSKLSIPNLLTPKFPRPAMYSLNGYIPKPNIQRLSTTLSPSVTKPPSGRSMGRSHSIYSRNEFLNDKHGGKDNEKFNVKKYGSKHEQFLDDSTDLTISGTVNHQLSKRRGYLTTLKSVGSKQQSTNESPQQQKYRLTKRKGEPGKDFPLIKSIPRTSFECKDQTSQSAYYADVETDCQVWHMCQGHRKHSFLCPRGTIFSQKSGVCDWWYNVDCQGVADYSVVTDKKHDSVTKGNEMDKIRTKLSKNGKNIFESILSGKRRFY</sequence>
<dbReference type="EMBL" id="CAEY01001109">
    <property type="status" value="NOT_ANNOTATED_CDS"/>
    <property type="molecule type" value="Genomic_DNA"/>
</dbReference>
<evidence type="ECO:0000313" key="4">
    <source>
        <dbReference type="EnsemblMetazoa" id="tetur03g01610.1"/>
    </source>
</evidence>
<reference evidence="5" key="1">
    <citation type="submission" date="2011-08" db="EMBL/GenBank/DDBJ databases">
        <authorList>
            <person name="Rombauts S."/>
        </authorList>
    </citation>
    <scope>NUCLEOTIDE SEQUENCE</scope>
    <source>
        <strain evidence="5">London</strain>
    </source>
</reference>
<evidence type="ECO:0000256" key="1">
    <source>
        <dbReference type="SAM" id="MobiDB-lite"/>
    </source>
</evidence>
<dbReference type="Gene3D" id="2.170.140.10">
    <property type="entry name" value="Chitin binding domain"/>
    <property type="match status" value="1"/>
</dbReference>
<dbReference type="AlphaFoldDB" id="T1JYU5"/>
<name>T1JYU5_TETUR</name>
<dbReference type="STRING" id="32264.T1JYU5"/>
<dbReference type="PROSITE" id="PS50940">
    <property type="entry name" value="CHIT_BIND_II"/>
    <property type="match status" value="1"/>
</dbReference>
<dbReference type="SMART" id="SM00494">
    <property type="entry name" value="ChtBD2"/>
    <property type="match status" value="1"/>
</dbReference>
<evidence type="ECO:0000313" key="5">
    <source>
        <dbReference type="Proteomes" id="UP000015104"/>
    </source>
</evidence>
<dbReference type="PANTHER" id="PTHR22933">
    <property type="entry name" value="FI18007P1-RELATED"/>
    <property type="match status" value="1"/>
</dbReference>
<dbReference type="GO" id="GO:0005576">
    <property type="term" value="C:extracellular region"/>
    <property type="evidence" value="ECO:0007669"/>
    <property type="project" value="InterPro"/>
</dbReference>
<gene>
    <name evidence="4" type="primary">107371987</name>
</gene>
<dbReference type="KEGG" id="tut:107371987"/>
<keyword evidence="2" id="KW-0732">Signal</keyword>
<reference evidence="4" key="2">
    <citation type="submission" date="2015-06" db="UniProtKB">
        <authorList>
            <consortium name="EnsemblMetazoa"/>
        </authorList>
    </citation>
    <scope>IDENTIFICATION</scope>
</reference>
<dbReference type="InterPro" id="IPR002557">
    <property type="entry name" value="Chitin-bd_dom"/>
</dbReference>
<dbReference type="GO" id="GO:0008061">
    <property type="term" value="F:chitin binding"/>
    <property type="evidence" value="ECO:0007669"/>
    <property type="project" value="InterPro"/>
</dbReference>
<dbReference type="InterPro" id="IPR052976">
    <property type="entry name" value="Scoloptoxin-like"/>
</dbReference>
<dbReference type="HOGENOM" id="CLU_604590_0_0_1"/>
<feature type="region of interest" description="Disordered" evidence="1">
    <location>
        <begin position="77"/>
        <end position="101"/>
    </location>
</feature>
<keyword evidence="5" id="KW-1185">Reference proteome</keyword>
<feature type="region of interest" description="Disordered" evidence="1">
    <location>
        <begin position="306"/>
        <end position="338"/>
    </location>
</feature>
<feature type="signal peptide" evidence="2">
    <location>
        <begin position="1"/>
        <end position="19"/>
    </location>
</feature>
<dbReference type="PANTHER" id="PTHR22933:SF42">
    <property type="entry name" value="FI18455P1-RELATED"/>
    <property type="match status" value="1"/>
</dbReference>
<dbReference type="Pfam" id="PF01607">
    <property type="entry name" value="CBM_14"/>
    <property type="match status" value="1"/>
</dbReference>
<dbReference type="InterPro" id="IPR036508">
    <property type="entry name" value="Chitin-bd_dom_sf"/>
</dbReference>